<dbReference type="Proteomes" id="UP000036893">
    <property type="component" value="Unassembled WGS sequence"/>
</dbReference>
<evidence type="ECO:0000313" key="5">
    <source>
        <dbReference type="EMBL" id="GIC87381.1"/>
    </source>
</evidence>
<dbReference type="AlphaFoldDB" id="A0A8H3XRK8"/>
<evidence type="ECO:0000313" key="4">
    <source>
        <dbReference type="EMBL" id="GFF93473.1"/>
    </source>
</evidence>
<evidence type="ECO:0000313" key="6">
    <source>
        <dbReference type="Proteomes" id="UP000036893"/>
    </source>
</evidence>
<dbReference type="CDD" id="cd13929">
    <property type="entry name" value="PT-DMATS_CymD"/>
    <property type="match status" value="1"/>
</dbReference>
<name>A0A8H3XRK8_9EURO</name>
<gene>
    <name evidence="5" type="ORF">Aud_003765</name>
    <name evidence="4" type="ORF">IFM53868_07201</name>
</gene>
<evidence type="ECO:0000256" key="2">
    <source>
        <dbReference type="ARBA" id="ARBA00010209"/>
    </source>
</evidence>
<protein>
    <submittedName>
        <fullName evidence="5">Aromatic prenyltransferase</fullName>
    </submittedName>
    <submittedName>
        <fullName evidence="4">Isoform 2 of tryptophan dimethylallyltransferase 1</fullName>
    </submittedName>
</protein>
<dbReference type="PANTHER" id="PTHR40627">
    <property type="entry name" value="INDOLE PRENYLTRANSFERASE TDIB-RELATED"/>
    <property type="match status" value="1"/>
</dbReference>
<dbReference type="RefSeq" id="XP_043144647.1">
    <property type="nucleotide sequence ID" value="XM_043288712.1"/>
</dbReference>
<evidence type="ECO:0000313" key="7">
    <source>
        <dbReference type="Proteomes" id="UP000465266"/>
    </source>
</evidence>
<dbReference type="OrthoDB" id="3354387at2759"/>
<comment type="similarity">
    <text evidence="2">Belongs to the tryptophan dimethylallyltransferase family.</text>
</comment>
<dbReference type="GO" id="GO:0009820">
    <property type="term" value="P:alkaloid metabolic process"/>
    <property type="evidence" value="ECO:0007669"/>
    <property type="project" value="InterPro"/>
</dbReference>
<dbReference type="GeneID" id="66991241"/>
<reference evidence="5" key="1">
    <citation type="journal article" date="2015" name="Genome Announc.">
        <title>Draft Genome Sequence of the Pathogenic Filamentous Fungus Aspergillus udagawae Strain IFM 46973T.</title>
        <authorList>
            <person name="Kusuya Y."/>
            <person name="Takahashi-Nakaguchi A."/>
            <person name="Takahashi H."/>
            <person name="Yaguchi T."/>
        </authorList>
    </citation>
    <scope>NUCLEOTIDE SEQUENCE</scope>
    <source>
        <strain evidence="5">IFM 46973</strain>
    </source>
</reference>
<reference evidence="5" key="3">
    <citation type="submission" date="2021-01" db="EMBL/GenBank/DDBJ databases">
        <title>Pan-genome distribution and transcriptional activeness of fungal secondary metabolism genes in Aspergillus section Fumigati.</title>
        <authorList>
            <person name="Takahashi H."/>
            <person name="Umemura M."/>
            <person name="Ninomiya A."/>
            <person name="Kusuya Y."/>
            <person name="Urayama S."/>
            <person name="Shimizu M."/>
            <person name="Watanabe A."/>
            <person name="Kamei K."/>
            <person name="Yaguchi T."/>
            <person name="Hagiwara D."/>
        </authorList>
    </citation>
    <scope>NUCLEOTIDE SEQUENCE</scope>
    <source>
        <strain evidence="5">IFM 46973</strain>
    </source>
</reference>
<dbReference type="EMBL" id="BBXM02000002">
    <property type="protein sequence ID" value="GIC87381.1"/>
    <property type="molecule type" value="Genomic_DNA"/>
</dbReference>
<accession>A0A8H3XRK8</accession>
<keyword evidence="7" id="KW-1185">Reference proteome</keyword>
<comment type="pathway">
    <text evidence="1">Secondary metabolite biosynthesis.</text>
</comment>
<evidence type="ECO:0000256" key="3">
    <source>
        <dbReference type="ARBA" id="ARBA00022679"/>
    </source>
</evidence>
<dbReference type="GO" id="GO:0016765">
    <property type="term" value="F:transferase activity, transferring alkyl or aryl (other than methyl) groups"/>
    <property type="evidence" value="ECO:0007669"/>
    <property type="project" value="InterPro"/>
</dbReference>
<reference evidence="4 7" key="2">
    <citation type="submission" date="2020-01" db="EMBL/GenBank/DDBJ databases">
        <title>Draft genome sequence of Aspergillus udagawae IFM 53868.</title>
        <authorList>
            <person name="Takahashi H."/>
            <person name="Yaguchi T."/>
        </authorList>
    </citation>
    <scope>NUCLEOTIDE SEQUENCE [LARGE SCALE GENOMIC DNA]</scope>
    <source>
        <strain evidence="4 7">IFM 53868</strain>
    </source>
</reference>
<dbReference type="NCBIfam" id="TIGR03429">
    <property type="entry name" value="arom_pren_DMATS"/>
    <property type="match status" value="1"/>
</dbReference>
<proteinExistence type="inferred from homology"/>
<comment type="caution">
    <text evidence="5">The sequence shown here is derived from an EMBL/GenBank/DDBJ whole genome shotgun (WGS) entry which is preliminary data.</text>
</comment>
<dbReference type="InterPro" id="IPR017795">
    <property type="entry name" value="ABBA_NscD-like"/>
</dbReference>
<sequence>MKIKMTIPSIPETIPEHSELKGKAPLRDISGIPAIPRETIRTPSWDLTSTWLIGANDDIRAWWDCIGPQVAILADEAGYSVAAQTEILLLLHSIVLPDMGRFPPVGQNRPAVQYSWRINTDDYDHPILSLTVEAPGGHAKGSSSMTRHHLQATQNIVEQLAAHLPPVDLKWYRHFVAAFQIDHHTDHSSHHRTFLSTDKDTTRPRMPLSFEFTETGVIPKVYFYPPAQAHERKPSLAIFTDAIRPISESIPLPAFEELVAFVDNHPVGVTLNPEMLGVDCVEPAQASLYLHASTPVTNFESIIAVMTLGGRVHAMDMAIMELWELLCLVLRPKYRDRMFSWGDELPVWNAHTQGDEEQGLKYCFEILPGVEVPEVTLYIPVVRYGPADEDVAAGLERFLKKRGQAQFAYGFWRVLNMLSEGWTNSGRVVTHIACSFRGESLDVTSSLEPAILRSRDD</sequence>
<keyword evidence="3" id="KW-0808">Transferase</keyword>
<dbReference type="EMBL" id="BLKG01000091">
    <property type="protein sequence ID" value="GFF93473.1"/>
    <property type="molecule type" value="Genomic_DNA"/>
</dbReference>
<dbReference type="PANTHER" id="PTHR40627:SF4">
    <property type="entry name" value="PRENYLTRANSFERASE ASQH1-RELATED"/>
    <property type="match status" value="1"/>
</dbReference>
<evidence type="ECO:0000256" key="1">
    <source>
        <dbReference type="ARBA" id="ARBA00005179"/>
    </source>
</evidence>
<dbReference type="Proteomes" id="UP000465266">
    <property type="component" value="Unassembled WGS sequence"/>
</dbReference>
<dbReference type="Pfam" id="PF11991">
    <property type="entry name" value="Trp_DMAT"/>
    <property type="match status" value="1"/>
</dbReference>
<organism evidence="5 6">
    <name type="scientific">Aspergillus udagawae</name>
    <dbReference type="NCBI Taxonomy" id="91492"/>
    <lineage>
        <taxon>Eukaryota</taxon>
        <taxon>Fungi</taxon>
        <taxon>Dikarya</taxon>
        <taxon>Ascomycota</taxon>
        <taxon>Pezizomycotina</taxon>
        <taxon>Eurotiomycetes</taxon>
        <taxon>Eurotiomycetidae</taxon>
        <taxon>Eurotiales</taxon>
        <taxon>Aspergillaceae</taxon>
        <taxon>Aspergillus</taxon>
        <taxon>Aspergillus subgen. Fumigati</taxon>
    </lineage>
</organism>